<evidence type="ECO:0000256" key="6">
    <source>
        <dbReference type="ARBA" id="ARBA00023125"/>
    </source>
</evidence>
<protein>
    <submittedName>
        <fullName evidence="10">DEAD/DEAH box helicase-like protein</fullName>
    </submittedName>
</protein>
<keyword evidence="3" id="KW-0378">Hydrolase</keyword>
<keyword evidence="1" id="KW-0547">Nucleotide-binding</keyword>
<dbReference type="RefSeq" id="WP_007472944.1">
    <property type="nucleotide sequence ID" value="NZ_ABCJ01000001.1"/>
</dbReference>
<dbReference type="InterPro" id="IPR027417">
    <property type="entry name" value="P-loop_NTPase"/>
</dbReference>
<dbReference type="InterPro" id="IPR012340">
    <property type="entry name" value="NA-bd_OB-fold"/>
</dbReference>
<dbReference type="Pfam" id="PF00270">
    <property type="entry name" value="DEAD"/>
    <property type="match status" value="1"/>
</dbReference>
<keyword evidence="7" id="KW-0234">DNA repair</keyword>
<keyword evidence="6" id="KW-0238">DNA-binding</keyword>
<dbReference type="GO" id="GO:0006281">
    <property type="term" value="P:DNA repair"/>
    <property type="evidence" value="ECO:0007669"/>
    <property type="project" value="UniProtKB-KW"/>
</dbReference>
<evidence type="ECO:0000256" key="2">
    <source>
        <dbReference type="ARBA" id="ARBA00022763"/>
    </source>
</evidence>
<dbReference type="GO" id="GO:0003677">
    <property type="term" value="F:DNA binding"/>
    <property type="evidence" value="ECO:0007669"/>
    <property type="project" value="UniProtKB-KW"/>
</dbReference>
<dbReference type="Pfam" id="PF00271">
    <property type="entry name" value="Helicase_C"/>
    <property type="match status" value="1"/>
</dbReference>
<evidence type="ECO:0000256" key="5">
    <source>
        <dbReference type="ARBA" id="ARBA00022840"/>
    </source>
</evidence>
<keyword evidence="4 10" id="KW-0347">Helicase</keyword>
<evidence type="ECO:0000259" key="9">
    <source>
        <dbReference type="PROSITE" id="PS51194"/>
    </source>
</evidence>
<dbReference type="InterPro" id="IPR014001">
    <property type="entry name" value="Helicase_ATP-bd"/>
</dbReference>
<dbReference type="PANTHER" id="PTHR47964:SF1">
    <property type="entry name" value="ATP-DEPENDENT DNA HELICASE HOMOLOG RECG, CHLOROPLASTIC"/>
    <property type="match status" value="1"/>
</dbReference>
<feature type="domain" description="Helicase C-terminal" evidence="9">
    <location>
        <begin position="396"/>
        <end position="552"/>
    </location>
</feature>
<dbReference type="SUPFAM" id="SSF52540">
    <property type="entry name" value="P-loop containing nucleoside triphosphate hydrolases"/>
    <property type="match status" value="1"/>
</dbReference>
<dbReference type="GO" id="GO:0016787">
    <property type="term" value="F:hydrolase activity"/>
    <property type="evidence" value="ECO:0007669"/>
    <property type="project" value="UniProtKB-KW"/>
</dbReference>
<dbReference type="PANTHER" id="PTHR47964">
    <property type="entry name" value="ATP-DEPENDENT DNA HELICASE HOMOLOG RECG, CHLOROPLASTIC"/>
    <property type="match status" value="1"/>
</dbReference>
<dbReference type="InterPro" id="IPR001650">
    <property type="entry name" value="Helicase_C-like"/>
</dbReference>
<keyword evidence="2" id="KW-0227">DNA damage</keyword>
<evidence type="ECO:0000256" key="7">
    <source>
        <dbReference type="ARBA" id="ARBA00023204"/>
    </source>
</evidence>
<evidence type="ECO:0000256" key="4">
    <source>
        <dbReference type="ARBA" id="ARBA00022806"/>
    </source>
</evidence>
<dbReference type="GO" id="GO:0005524">
    <property type="term" value="F:ATP binding"/>
    <property type="evidence" value="ECO:0007669"/>
    <property type="project" value="UniProtKB-KW"/>
</dbReference>
<keyword evidence="5" id="KW-0067">ATP-binding</keyword>
<reference evidence="10 11" key="1">
    <citation type="journal article" date="2011" name="Stand. Genomic Sci.">
        <title>Draft genome sequence of Caminibacter mediatlanticus strain TB-2, an epsilonproteobacterium isolated from a deep-sea hydrothermal vent.</title>
        <authorList>
            <person name="Giovannelli D."/>
            <person name="Ferriera S."/>
            <person name="Johnson J."/>
            <person name="Kravitz S."/>
            <person name="Perez-Rodriguez I."/>
            <person name="Ricci J."/>
            <person name="O'Brien C."/>
            <person name="Voordeckers J.W."/>
            <person name="Bini E."/>
            <person name="Vetriani C."/>
        </authorList>
    </citation>
    <scope>NUCLEOTIDE SEQUENCE [LARGE SCALE GENOMIC DNA]</scope>
    <source>
        <strain evidence="10 11">TB-2</strain>
    </source>
</reference>
<dbReference type="NCBIfam" id="NF008169">
    <property type="entry name" value="PRK10917.2-3"/>
    <property type="match status" value="1"/>
</dbReference>
<dbReference type="Proteomes" id="UP000003288">
    <property type="component" value="Unassembled WGS sequence"/>
</dbReference>
<evidence type="ECO:0000313" key="11">
    <source>
        <dbReference type="Proteomes" id="UP000003288"/>
    </source>
</evidence>
<organism evidence="10 11">
    <name type="scientific">Caminibacter mediatlanticus TB-2</name>
    <dbReference type="NCBI Taxonomy" id="391592"/>
    <lineage>
        <taxon>Bacteria</taxon>
        <taxon>Pseudomonadati</taxon>
        <taxon>Campylobacterota</taxon>
        <taxon>Epsilonproteobacteria</taxon>
        <taxon>Nautiliales</taxon>
        <taxon>Nautiliaceae</taxon>
        <taxon>Caminibacter</taxon>
    </lineage>
</organism>
<sequence>MKINDEKLNKLGITNTIELALIKPKEWEDNNLYPFLIDGKPQTFDAEILDIQKSTKIIRIKFYLKNIKTIMWGVFFQWKKWHESVFYKGKNLYIRGEVRNNQIIQPKPISKIGEITPIYKVAINQKSFKLLLKKYLTIENLSTLREDIAKILYFMHFPRNLEDINEKKITYALKWAEIFNYLNKLQKKKKNYPANPINADPTPFINSLPFKLTNDQLKVINEIKNDLSKPLQARRVIIGDVGSGKTIVMLATAFMSKKSAIMCPTSILANQIYEEAKKFLEKFNFKITLVTQKSKFSEYDIQNSNLLIGTHALLYQNLPTLNTIMVDEQHRFGTNQRAKLEKLTTDKKTLPHYFQFSATPIPRTQALIMSSFVNVSLIKELPFKKDIETKIISKEDFKELINHINRQIHLGNQVIIVYPLVEESKNFDYQSIEEAKEWWLKHFDGVYVTHGKDKNKEDILLEFREKGKILITTTVIEVGISLPKLTTIVIVGAERLGLATLHQLRGRVGRYGQKGYCYLYTNNKNNKRLIEFSKILDGFKIAELDLKFRKSGDLLDGKIQSGESFKYFDEVKDLNILEEVKLFISTIT</sequence>
<dbReference type="SMART" id="SM00490">
    <property type="entry name" value="HELICc"/>
    <property type="match status" value="1"/>
</dbReference>
<proteinExistence type="predicted"/>
<dbReference type="InterPro" id="IPR011545">
    <property type="entry name" value="DEAD/DEAH_box_helicase_dom"/>
</dbReference>
<evidence type="ECO:0000313" key="10">
    <source>
        <dbReference type="EMBL" id="EDM24216.1"/>
    </source>
</evidence>
<dbReference type="PROSITE" id="PS51194">
    <property type="entry name" value="HELICASE_CTER"/>
    <property type="match status" value="1"/>
</dbReference>
<dbReference type="SMART" id="SM00487">
    <property type="entry name" value="DEXDc"/>
    <property type="match status" value="1"/>
</dbReference>
<dbReference type="EMBL" id="ABCJ01000001">
    <property type="protein sequence ID" value="EDM24216.1"/>
    <property type="molecule type" value="Genomic_DNA"/>
</dbReference>
<dbReference type="InterPro" id="IPR047112">
    <property type="entry name" value="RecG/Mfd"/>
</dbReference>
<name>A0AAI9F332_9BACT</name>
<dbReference type="Gene3D" id="3.40.50.300">
    <property type="entry name" value="P-loop containing nucleotide triphosphate hydrolases"/>
    <property type="match status" value="2"/>
</dbReference>
<accession>A0AAI9F332</accession>
<evidence type="ECO:0000256" key="3">
    <source>
        <dbReference type="ARBA" id="ARBA00022801"/>
    </source>
</evidence>
<evidence type="ECO:0000259" key="8">
    <source>
        <dbReference type="PROSITE" id="PS51192"/>
    </source>
</evidence>
<gene>
    <name evidence="10" type="ORF">CMTB2_01833</name>
</gene>
<comment type="caution">
    <text evidence="10">The sequence shown here is derived from an EMBL/GenBank/DDBJ whole genome shotgun (WGS) entry which is preliminary data.</text>
</comment>
<evidence type="ECO:0000256" key="1">
    <source>
        <dbReference type="ARBA" id="ARBA00022741"/>
    </source>
</evidence>
<dbReference type="GO" id="GO:0003678">
    <property type="term" value="F:DNA helicase activity"/>
    <property type="evidence" value="ECO:0007669"/>
    <property type="project" value="TreeGrafter"/>
</dbReference>
<feature type="domain" description="Helicase ATP-binding" evidence="8">
    <location>
        <begin position="226"/>
        <end position="378"/>
    </location>
</feature>
<dbReference type="PROSITE" id="PS51192">
    <property type="entry name" value="HELICASE_ATP_BIND_1"/>
    <property type="match status" value="1"/>
</dbReference>
<dbReference type="AlphaFoldDB" id="A0AAI9F332"/>
<dbReference type="SUPFAM" id="SSF50249">
    <property type="entry name" value="Nucleic acid-binding proteins"/>
    <property type="match status" value="1"/>
</dbReference>